<organism evidence="6 7">
    <name type="scientific">Hydrogenobacter thermophilus (strain DSM 6534 / IAM 12695 / TK-6)</name>
    <dbReference type="NCBI Taxonomy" id="608538"/>
    <lineage>
        <taxon>Bacteria</taxon>
        <taxon>Pseudomonadati</taxon>
        <taxon>Aquificota</taxon>
        <taxon>Aquificia</taxon>
        <taxon>Aquificales</taxon>
        <taxon>Aquificaceae</taxon>
        <taxon>Hydrogenobacter</taxon>
    </lineage>
</organism>
<dbReference type="PANTHER" id="PTHR23407">
    <property type="entry name" value="ATPASE INHIBITOR/5-FORMYLTETRAHYDROFOLATE CYCLO-LIGASE"/>
    <property type="match status" value="1"/>
</dbReference>
<evidence type="ECO:0000313" key="6">
    <source>
        <dbReference type="EMBL" id="BAI68509.1"/>
    </source>
</evidence>
<dbReference type="Gene3D" id="3.40.50.10420">
    <property type="entry name" value="NagB/RpiA/CoA transferase-like"/>
    <property type="match status" value="1"/>
</dbReference>
<keyword evidence="7" id="KW-1185">Reference proteome</keyword>
<sequence length="191" mass="21852">MKVLKKSELRRAYLNRREAMGEEEVFLYSERIKRGVKSLPDFKGAKKILFYCPIKNEPDLTSLIWESISLGKEALLPKVDGDRLRIYKVEHSNQLKPGSFCILEPEDGTQVEPEEVGLALVPGIVFDTKGYRIGFGKGFYDRLLKRVKGVKVGVAYSFQVLEEIPVDSWDEPVDLLITETYILKGGKKYEY</sequence>
<dbReference type="KEGG" id="hth:HTH_0042"/>
<keyword evidence="2 4" id="KW-0547">Nucleotide-binding</keyword>
<keyword evidence="5" id="KW-0479">Metal-binding</keyword>
<dbReference type="InterPro" id="IPR037171">
    <property type="entry name" value="NagB/RpiA_transferase-like"/>
</dbReference>
<dbReference type="OrthoDB" id="9801938at2"/>
<dbReference type="InterPro" id="IPR002698">
    <property type="entry name" value="FTHF_cligase"/>
</dbReference>
<comment type="similarity">
    <text evidence="1 5">Belongs to the 5-formyltetrahydrofolate cyclo-ligase family.</text>
</comment>
<feature type="binding site" evidence="4">
    <location>
        <begin position="6"/>
        <end position="10"/>
    </location>
    <ligand>
        <name>ATP</name>
        <dbReference type="ChEBI" id="CHEBI:30616"/>
    </ligand>
</feature>
<evidence type="ECO:0000313" key="7">
    <source>
        <dbReference type="Proteomes" id="UP000002574"/>
    </source>
</evidence>
<feature type="binding site" evidence="4">
    <location>
        <begin position="132"/>
        <end position="140"/>
    </location>
    <ligand>
        <name>ATP</name>
        <dbReference type="ChEBI" id="CHEBI:30616"/>
    </ligand>
</feature>
<dbReference type="STRING" id="608538.HTH_0042"/>
<dbReference type="InterPro" id="IPR024185">
    <property type="entry name" value="FTHF_cligase-like_sf"/>
</dbReference>
<protein>
    <recommendedName>
        <fullName evidence="5">5-formyltetrahydrofolate cyclo-ligase</fullName>
        <ecNumber evidence="5">6.3.3.2</ecNumber>
    </recommendedName>
</protein>
<reference evidence="6 7" key="1">
    <citation type="journal article" date="2010" name="J. Bacteriol.">
        <title>Complete genome sequence of the thermophilic, obligately chemolithoautotrophic hydrogen-oxidizing bacterium Hydrogenobacter thermophilus TK-6.</title>
        <authorList>
            <person name="Arai H."/>
            <person name="Kanbe H."/>
            <person name="Ishii M."/>
            <person name="Igarashi Y."/>
        </authorList>
    </citation>
    <scope>NUCLEOTIDE SEQUENCE [LARGE SCALE GENOMIC DNA]</scope>
    <source>
        <strain evidence="7">DSM 6534 / IAM 12695 / TK-6 [Tokyo]</strain>
    </source>
</reference>
<keyword evidence="5" id="KW-0460">Magnesium</keyword>
<dbReference type="NCBIfam" id="TIGR02727">
    <property type="entry name" value="MTHFS_bact"/>
    <property type="match status" value="1"/>
</dbReference>
<dbReference type="PIRSF" id="PIRSF006806">
    <property type="entry name" value="FTHF_cligase"/>
    <property type="match status" value="1"/>
</dbReference>
<evidence type="ECO:0000256" key="2">
    <source>
        <dbReference type="ARBA" id="ARBA00022741"/>
    </source>
</evidence>
<keyword evidence="6" id="KW-0436">Ligase</keyword>
<comment type="cofactor">
    <cofactor evidence="5">
        <name>Mg(2+)</name>
        <dbReference type="ChEBI" id="CHEBI:18420"/>
    </cofactor>
</comment>
<dbReference type="EMBL" id="AP011112">
    <property type="protein sequence ID" value="BAI68509.1"/>
    <property type="molecule type" value="Genomic_DNA"/>
</dbReference>
<proteinExistence type="inferred from homology"/>
<keyword evidence="3 4" id="KW-0067">ATP-binding</keyword>
<dbReference type="PANTHER" id="PTHR23407:SF1">
    <property type="entry name" value="5-FORMYLTETRAHYDROFOLATE CYCLO-LIGASE"/>
    <property type="match status" value="1"/>
</dbReference>
<dbReference type="GO" id="GO:0046872">
    <property type="term" value="F:metal ion binding"/>
    <property type="evidence" value="ECO:0007669"/>
    <property type="project" value="UniProtKB-KW"/>
</dbReference>
<comment type="catalytic activity">
    <reaction evidence="5">
        <text>(6S)-5-formyl-5,6,7,8-tetrahydrofolate + ATP = (6R)-5,10-methenyltetrahydrofolate + ADP + phosphate</text>
        <dbReference type="Rhea" id="RHEA:10488"/>
        <dbReference type="ChEBI" id="CHEBI:30616"/>
        <dbReference type="ChEBI" id="CHEBI:43474"/>
        <dbReference type="ChEBI" id="CHEBI:57455"/>
        <dbReference type="ChEBI" id="CHEBI:57457"/>
        <dbReference type="ChEBI" id="CHEBI:456216"/>
        <dbReference type="EC" id="6.3.3.2"/>
    </reaction>
</comment>
<dbReference type="Proteomes" id="UP000002574">
    <property type="component" value="Chromosome"/>
</dbReference>
<dbReference type="AlphaFoldDB" id="D3DFA7"/>
<dbReference type="Pfam" id="PF01812">
    <property type="entry name" value="5-FTHF_cyc-lig"/>
    <property type="match status" value="1"/>
</dbReference>
<feature type="binding site" evidence="4">
    <location>
        <position position="57"/>
    </location>
    <ligand>
        <name>substrate</name>
    </ligand>
</feature>
<dbReference type="GO" id="GO:0009396">
    <property type="term" value="P:folic acid-containing compound biosynthetic process"/>
    <property type="evidence" value="ECO:0007669"/>
    <property type="project" value="TreeGrafter"/>
</dbReference>
<name>D3DFA7_HYDTT</name>
<dbReference type="EC" id="6.3.3.2" evidence="5"/>
<evidence type="ECO:0000256" key="5">
    <source>
        <dbReference type="RuleBase" id="RU361279"/>
    </source>
</evidence>
<evidence type="ECO:0000256" key="4">
    <source>
        <dbReference type="PIRSR" id="PIRSR006806-1"/>
    </source>
</evidence>
<dbReference type="RefSeq" id="WP_012962692.1">
    <property type="nucleotide sequence ID" value="NC_013799.1"/>
</dbReference>
<dbReference type="GO" id="GO:0005524">
    <property type="term" value="F:ATP binding"/>
    <property type="evidence" value="ECO:0007669"/>
    <property type="project" value="UniProtKB-KW"/>
</dbReference>
<dbReference type="SUPFAM" id="SSF100950">
    <property type="entry name" value="NagB/RpiA/CoA transferase-like"/>
    <property type="match status" value="1"/>
</dbReference>
<gene>
    <name evidence="6" type="ordered locus">HTH_0042</name>
</gene>
<dbReference type="eggNOG" id="COG0212">
    <property type="taxonomic scope" value="Bacteria"/>
</dbReference>
<dbReference type="PATRIC" id="fig|608538.5.peg.44"/>
<accession>D3DFA7</accession>
<dbReference type="GO" id="GO:0035999">
    <property type="term" value="P:tetrahydrofolate interconversion"/>
    <property type="evidence" value="ECO:0007669"/>
    <property type="project" value="TreeGrafter"/>
</dbReference>
<evidence type="ECO:0000256" key="1">
    <source>
        <dbReference type="ARBA" id="ARBA00010638"/>
    </source>
</evidence>
<dbReference type="GO" id="GO:0030272">
    <property type="term" value="F:5-formyltetrahydrofolate cyclo-ligase activity"/>
    <property type="evidence" value="ECO:0007669"/>
    <property type="project" value="UniProtKB-EC"/>
</dbReference>
<evidence type="ECO:0000256" key="3">
    <source>
        <dbReference type="ARBA" id="ARBA00022840"/>
    </source>
</evidence>
<dbReference type="KEGG" id="hte:Hydth_0043"/>